<evidence type="ECO:0000256" key="4">
    <source>
        <dbReference type="ARBA" id="ARBA00022741"/>
    </source>
</evidence>
<dbReference type="NCBIfam" id="TIGR02538">
    <property type="entry name" value="type_IV_pilB"/>
    <property type="match status" value="1"/>
</dbReference>
<organism evidence="9 10">
    <name type="scientific">Eiseniibacteriota bacterium</name>
    <dbReference type="NCBI Taxonomy" id="2212470"/>
    <lineage>
        <taxon>Bacteria</taxon>
        <taxon>Candidatus Eiseniibacteriota</taxon>
    </lineage>
</organism>
<evidence type="ECO:0000256" key="6">
    <source>
        <dbReference type="SAM" id="MobiDB-lite"/>
    </source>
</evidence>
<dbReference type="InterPro" id="IPR037257">
    <property type="entry name" value="T2SS_E_N_sf"/>
</dbReference>
<protein>
    <submittedName>
        <fullName evidence="9">Type IV-A pilus assembly ATPase PilB</fullName>
    </submittedName>
</protein>
<sequence length="612" mass="67059">MGVARRRDRPAGAGPAARLVRRRGARKSAPPASGRVRAAFRRRGGAVNGELGPKLLEVGLIRPEQLKKAREIESKQGGDLLGHLLRLGALDEDSLLRFLSDHYGAPSVNLDQIEVDPDVIRLIPAEVATKYSVIPISRIGKQLMVAIVNPANFFALDDIKFITNLEVEPFVTTEDQIRRAIDKYYDRILSMADVMRSMEEDLEVVDQGEEDAALGEAESGDQPPVVKFVNSMIAQAVKEGASDIHVETYEKSLRVRFRIDGTLYERMNPPFKLKSAILSRLKIMASLDIAEKRVPQDGRIKIRIAAKKIDLRVSALPCIFGEKIVLRILDKSNLTLDLTQAGFQPSALKHFLKAIALPYGMVLVTGPTGSGKTTTLYSALSRINTADVNIMTAEDPVEYNLDGINQVNVNEAVKLTFAAALRSFLRQDPNVVMVGEIRDLETASIAVKAALTGHLVLSTLHTNDAPSTLARLVDMGVEPFLVASSTNLILAQRLVRRLCKQCKRPAELGAELIEQLGLKESDCMPAVTFYEPAGCEICHGTGYKGRTGVYEVMPVGAALREMIVRGAHTGELKSQAVREGMLTLRMDALLKLKEGLISAEEVLKETARDDDV</sequence>
<dbReference type="PANTHER" id="PTHR30258:SF1">
    <property type="entry name" value="PROTEIN TRANSPORT PROTEIN HOFB HOMOLOG"/>
    <property type="match status" value="1"/>
</dbReference>
<feature type="domain" description="Type II secretion system protein GspE N-terminal" evidence="8">
    <location>
        <begin position="103"/>
        <end position="187"/>
    </location>
</feature>
<gene>
    <name evidence="9" type="primary">pilB</name>
    <name evidence="9" type="ORF">FJY75_05575</name>
</gene>
<evidence type="ECO:0000313" key="10">
    <source>
        <dbReference type="Proteomes" id="UP000748308"/>
    </source>
</evidence>
<name>A0A937XAK3_UNCEI</name>
<evidence type="ECO:0000256" key="5">
    <source>
        <dbReference type="ARBA" id="ARBA00022840"/>
    </source>
</evidence>
<feature type="region of interest" description="Disordered" evidence="6">
    <location>
        <begin position="1"/>
        <end position="35"/>
    </location>
</feature>
<dbReference type="FunFam" id="3.30.450.90:FF:000001">
    <property type="entry name" value="Type II secretion system ATPase GspE"/>
    <property type="match status" value="1"/>
</dbReference>
<dbReference type="InterPro" id="IPR013374">
    <property type="entry name" value="ATPase_typ4_pilus-assembl_PilB"/>
</dbReference>
<dbReference type="GO" id="GO:0005886">
    <property type="term" value="C:plasma membrane"/>
    <property type="evidence" value="ECO:0007669"/>
    <property type="project" value="TreeGrafter"/>
</dbReference>
<dbReference type="GO" id="GO:0005737">
    <property type="term" value="C:cytoplasm"/>
    <property type="evidence" value="ECO:0007669"/>
    <property type="project" value="UniProtKB-SubCell"/>
</dbReference>
<evidence type="ECO:0000313" key="9">
    <source>
        <dbReference type="EMBL" id="MBM3317302.1"/>
    </source>
</evidence>
<feature type="domain" description="Bacterial type II secretion system protein E" evidence="7">
    <location>
        <begin position="220"/>
        <end position="603"/>
    </location>
</feature>
<dbReference type="SUPFAM" id="SSF160246">
    <property type="entry name" value="EspE N-terminal domain-like"/>
    <property type="match status" value="1"/>
</dbReference>
<dbReference type="FunFam" id="3.30.300.160:FF:000002">
    <property type="entry name" value="Type II secretion system protein E"/>
    <property type="match status" value="1"/>
</dbReference>
<dbReference type="InterPro" id="IPR027417">
    <property type="entry name" value="P-loop_NTPase"/>
</dbReference>
<reference evidence="9" key="1">
    <citation type="submission" date="2019-03" db="EMBL/GenBank/DDBJ databases">
        <title>Lake Tanganyika Metagenome-Assembled Genomes (MAGs).</title>
        <authorList>
            <person name="Tran P."/>
        </authorList>
    </citation>
    <scope>NUCLEOTIDE SEQUENCE</scope>
    <source>
        <strain evidence="9">M_DeepCast_400m_m2_100</strain>
    </source>
</reference>
<evidence type="ECO:0000256" key="1">
    <source>
        <dbReference type="ARBA" id="ARBA00004496"/>
    </source>
</evidence>
<dbReference type="GO" id="GO:0005524">
    <property type="term" value="F:ATP binding"/>
    <property type="evidence" value="ECO:0007669"/>
    <property type="project" value="UniProtKB-KW"/>
</dbReference>
<evidence type="ECO:0000259" key="7">
    <source>
        <dbReference type="Pfam" id="PF00437"/>
    </source>
</evidence>
<dbReference type="InterPro" id="IPR001482">
    <property type="entry name" value="T2SS/T4SS_dom"/>
</dbReference>
<comment type="similarity">
    <text evidence="2">Belongs to the GSP E family.</text>
</comment>
<keyword evidence="5" id="KW-0067">ATP-binding</keyword>
<evidence type="ECO:0000256" key="3">
    <source>
        <dbReference type="ARBA" id="ARBA00022490"/>
    </source>
</evidence>
<dbReference type="GO" id="GO:0009297">
    <property type="term" value="P:pilus assembly"/>
    <property type="evidence" value="ECO:0007669"/>
    <property type="project" value="InterPro"/>
</dbReference>
<evidence type="ECO:0000259" key="8">
    <source>
        <dbReference type="Pfam" id="PF05157"/>
    </source>
</evidence>
<dbReference type="Pfam" id="PF00437">
    <property type="entry name" value="T2SSE"/>
    <property type="match status" value="1"/>
</dbReference>
<dbReference type="FunFam" id="3.40.50.300:FF:000398">
    <property type="entry name" value="Type IV pilus assembly ATPase PilB"/>
    <property type="match status" value="1"/>
</dbReference>
<dbReference type="Pfam" id="PF05157">
    <property type="entry name" value="MshEN"/>
    <property type="match status" value="1"/>
</dbReference>
<dbReference type="CDD" id="cd01129">
    <property type="entry name" value="PulE-GspE-like"/>
    <property type="match status" value="1"/>
</dbReference>
<keyword evidence="3" id="KW-0963">Cytoplasm</keyword>
<dbReference type="GO" id="GO:0016887">
    <property type="term" value="F:ATP hydrolysis activity"/>
    <property type="evidence" value="ECO:0007669"/>
    <property type="project" value="InterPro"/>
</dbReference>
<comment type="caution">
    <text evidence="9">The sequence shown here is derived from an EMBL/GenBank/DDBJ whole genome shotgun (WGS) entry which is preliminary data.</text>
</comment>
<dbReference type="AlphaFoldDB" id="A0A937XAK3"/>
<proteinExistence type="inferred from homology"/>
<dbReference type="Gene3D" id="3.30.300.160">
    <property type="entry name" value="Type II secretion system, protein E, N-terminal domain"/>
    <property type="match status" value="1"/>
</dbReference>
<keyword evidence="4" id="KW-0547">Nucleotide-binding</keyword>
<dbReference type="Gene3D" id="3.30.450.90">
    <property type="match status" value="1"/>
</dbReference>
<dbReference type="SUPFAM" id="SSF52540">
    <property type="entry name" value="P-loop containing nucleoside triphosphate hydrolases"/>
    <property type="match status" value="1"/>
</dbReference>
<dbReference type="InterPro" id="IPR007831">
    <property type="entry name" value="T2SS_GspE_N"/>
</dbReference>
<evidence type="ECO:0000256" key="2">
    <source>
        <dbReference type="ARBA" id="ARBA00006611"/>
    </source>
</evidence>
<accession>A0A937XAK3</accession>
<comment type="subcellular location">
    <subcellularLocation>
        <location evidence="1">Cytoplasm</location>
    </subcellularLocation>
</comment>
<dbReference type="Proteomes" id="UP000748308">
    <property type="component" value="Unassembled WGS sequence"/>
</dbReference>
<dbReference type="EMBL" id="VGIY01000104">
    <property type="protein sequence ID" value="MBM3317302.1"/>
    <property type="molecule type" value="Genomic_DNA"/>
</dbReference>
<dbReference type="Gene3D" id="3.40.50.300">
    <property type="entry name" value="P-loop containing nucleotide triphosphate hydrolases"/>
    <property type="match status" value="1"/>
</dbReference>
<dbReference type="PANTHER" id="PTHR30258">
    <property type="entry name" value="TYPE II SECRETION SYSTEM PROTEIN GSPE-RELATED"/>
    <property type="match status" value="1"/>
</dbReference>